<name>A0AAV3UMW7_9EURY</name>
<protein>
    <recommendedName>
        <fullName evidence="1">Halobacterial output domain-containing protein</fullName>
    </recommendedName>
</protein>
<dbReference type="EMBL" id="BAABKX010000018">
    <property type="protein sequence ID" value="GAA5059476.1"/>
    <property type="molecule type" value="Genomic_DNA"/>
</dbReference>
<gene>
    <name evidence="2" type="ORF">GCM10025751_43510</name>
</gene>
<evidence type="ECO:0000313" key="2">
    <source>
        <dbReference type="EMBL" id="GAA5059476.1"/>
    </source>
</evidence>
<feature type="domain" description="Halobacterial output" evidence="1">
    <location>
        <begin position="28"/>
        <end position="99"/>
    </location>
</feature>
<sequence>MKGEKLAERMNKHDTDERIAYRITSDVDRVSTRVIRGVEEIVGEDDDRRTWLYNSIDPDALDALFSQKHSGGSREDGKVVFTARGCKIVVHGDGEIHIYAPEAHDSDE</sequence>
<dbReference type="AlphaFoldDB" id="A0AAV3UMW7"/>
<reference evidence="2 3" key="1">
    <citation type="journal article" date="2019" name="Int. J. Syst. Evol. Microbiol.">
        <title>The Global Catalogue of Microorganisms (GCM) 10K type strain sequencing project: providing services to taxonomists for standard genome sequencing and annotation.</title>
        <authorList>
            <consortium name="The Broad Institute Genomics Platform"/>
            <consortium name="The Broad Institute Genome Sequencing Center for Infectious Disease"/>
            <person name="Wu L."/>
            <person name="Ma J."/>
        </authorList>
    </citation>
    <scope>NUCLEOTIDE SEQUENCE [LARGE SCALE GENOMIC DNA]</scope>
    <source>
        <strain evidence="2 3">JCM 17504</strain>
    </source>
</reference>
<dbReference type="Proteomes" id="UP001501729">
    <property type="component" value="Unassembled WGS sequence"/>
</dbReference>
<keyword evidence="3" id="KW-1185">Reference proteome</keyword>
<proteinExistence type="predicted"/>
<evidence type="ECO:0000259" key="1">
    <source>
        <dbReference type="Pfam" id="PF18545"/>
    </source>
</evidence>
<evidence type="ECO:0000313" key="3">
    <source>
        <dbReference type="Proteomes" id="UP001501729"/>
    </source>
</evidence>
<comment type="caution">
    <text evidence="2">The sequence shown here is derived from an EMBL/GenBank/DDBJ whole genome shotgun (WGS) entry which is preliminary data.</text>
</comment>
<accession>A0AAV3UMW7</accession>
<organism evidence="2 3">
    <name type="scientific">Haladaptatus pallidirubidus</name>
    <dbReference type="NCBI Taxonomy" id="1008152"/>
    <lineage>
        <taxon>Archaea</taxon>
        <taxon>Methanobacteriati</taxon>
        <taxon>Methanobacteriota</taxon>
        <taxon>Stenosarchaea group</taxon>
        <taxon>Halobacteria</taxon>
        <taxon>Halobacteriales</taxon>
        <taxon>Haladaptataceae</taxon>
        <taxon>Haladaptatus</taxon>
    </lineage>
</organism>
<dbReference type="Pfam" id="PF18545">
    <property type="entry name" value="HalOD1"/>
    <property type="match status" value="1"/>
</dbReference>
<dbReference type="InterPro" id="IPR040624">
    <property type="entry name" value="HalOD1"/>
</dbReference>